<evidence type="ECO:0000313" key="3">
    <source>
        <dbReference type="Proteomes" id="UP000660668"/>
    </source>
</evidence>
<dbReference type="SUPFAM" id="SSF56281">
    <property type="entry name" value="Metallo-hydrolase/oxidoreductase"/>
    <property type="match status" value="1"/>
</dbReference>
<dbReference type="InterPro" id="IPR050855">
    <property type="entry name" value="NDM-1-like"/>
</dbReference>
<dbReference type="Gene3D" id="3.60.15.10">
    <property type="entry name" value="Ribonuclease Z/Hydroxyacylglutathione hydrolase-like"/>
    <property type="match status" value="1"/>
</dbReference>
<evidence type="ECO:0000259" key="1">
    <source>
        <dbReference type="SMART" id="SM00849"/>
    </source>
</evidence>
<dbReference type="PANTHER" id="PTHR42951:SF4">
    <property type="entry name" value="ACYL-COENZYME A THIOESTERASE MBLAC2"/>
    <property type="match status" value="1"/>
</dbReference>
<dbReference type="AlphaFoldDB" id="A0A930VH50"/>
<dbReference type="Proteomes" id="UP000660668">
    <property type="component" value="Unassembled WGS sequence"/>
</dbReference>
<dbReference type="InterPro" id="IPR036866">
    <property type="entry name" value="RibonucZ/Hydroxyglut_hydro"/>
</dbReference>
<accession>A0A930VH50</accession>
<proteinExistence type="predicted"/>
<gene>
    <name evidence="2" type="ORF">ISU10_06700</name>
</gene>
<protein>
    <submittedName>
        <fullName evidence="2">MBL fold metallo-hydrolase</fullName>
    </submittedName>
</protein>
<feature type="domain" description="Metallo-beta-lactamase" evidence="1">
    <location>
        <begin position="20"/>
        <end position="210"/>
    </location>
</feature>
<organism evidence="2 3">
    <name type="scientific">Nocardioides agariphilus</name>
    <dbReference type="NCBI Taxonomy" id="433664"/>
    <lineage>
        <taxon>Bacteria</taxon>
        <taxon>Bacillati</taxon>
        <taxon>Actinomycetota</taxon>
        <taxon>Actinomycetes</taxon>
        <taxon>Propionibacteriales</taxon>
        <taxon>Nocardioidaceae</taxon>
        <taxon>Nocardioides</taxon>
    </lineage>
</organism>
<dbReference type="InterPro" id="IPR001279">
    <property type="entry name" value="Metallo-B-lactamas"/>
</dbReference>
<keyword evidence="3" id="KW-1185">Reference proteome</keyword>
<name>A0A930VH50_9ACTN</name>
<dbReference type="CDD" id="cd16282">
    <property type="entry name" value="metallo-hydrolase-like_MBL-fold"/>
    <property type="match status" value="1"/>
</dbReference>
<evidence type="ECO:0000313" key="2">
    <source>
        <dbReference type="EMBL" id="MBF4767454.1"/>
    </source>
</evidence>
<comment type="caution">
    <text evidence="2">The sequence shown here is derived from an EMBL/GenBank/DDBJ whole genome shotgun (WGS) entry which is preliminary data.</text>
</comment>
<dbReference type="PANTHER" id="PTHR42951">
    <property type="entry name" value="METALLO-BETA-LACTAMASE DOMAIN-CONTAINING"/>
    <property type="match status" value="1"/>
</dbReference>
<reference evidence="2" key="1">
    <citation type="submission" date="2020-11" db="EMBL/GenBank/DDBJ databases">
        <title>Nocardioides cynanchi sp. nov., isolated from soil of rhizosphere of Cynanchum wilfordii.</title>
        <authorList>
            <person name="Lee J.-S."/>
            <person name="Suh M.K."/>
            <person name="Kim J.-S."/>
        </authorList>
    </citation>
    <scope>NUCLEOTIDE SEQUENCE</scope>
    <source>
        <strain evidence="2">KCTC 19276</strain>
    </source>
</reference>
<sequence length="280" mass="30248">MAGFIEVADRVWVARYPWLDVNVTAVAGDAGLLVLDTQASAALAREMLVDLRHVTALPIMWAVDSHEHWDHTFGNGVLRSEGAELICHENAAESLPAHAAEVRANAVQETEPQWADVAATEVVVPERTFSSAIALDLGNRQVELVHPGRGHTGGDLVVRVPDADVLLAGDLVEDGNPPAYGSDSYPMDWPLTLDVVLGLTTTASVVVPGHGAVVDREFVEVQRNEIGIVAETIRDLATRGVAIDDALAAAEWPYPERALVHAVRRGYEHLPRSQKRLPLV</sequence>
<dbReference type="EMBL" id="JADKPO010000007">
    <property type="protein sequence ID" value="MBF4767454.1"/>
    <property type="molecule type" value="Genomic_DNA"/>
</dbReference>
<dbReference type="SMART" id="SM00849">
    <property type="entry name" value="Lactamase_B"/>
    <property type="match status" value="1"/>
</dbReference>
<dbReference type="RefSeq" id="WP_194695610.1">
    <property type="nucleotide sequence ID" value="NZ_JADKPO010000007.1"/>
</dbReference>
<dbReference type="Pfam" id="PF00753">
    <property type="entry name" value="Lactamase_B"/>
    <property type="match status" value="1"/>
</dbReference>